<keyword evidence="4" id="KW-0143">Chaperone</keyword>
<name>A0ABP1QU89_9HEXA</name>
<dbReference type="SUPFAM" id="SSF49785">
    <property type="entry name" value="Galactose-binding domain-like"/>
    <property type="match status" value="1"/>
</dbReference>
<gene>
    <name evidence="6" type="ORF">ODALV1_LOCUS15221</name>
</gene>
<dbReference type="Gene3D" id="2.60.120.430">
    <property type="entry name" value="Galactose-binding lectin"/>
    <property type="match status" value="1"/>
</dbReference>
<dbReference type="PANTHER" id="PTHR13194">
    <property type="entry name" value="COMPLEX I INTERMEDIATE-ASSOCIATED PROTEIN 30"/>
    <property type="match status" value="1"/>
</dbReference>
<protein>
    <recommendedName>
        <fullName evidence="5">NADH:ubiquinone oxidoreductase intermediate-associated protein 30 domain-containing protein</fullName>
    </recommendedName>
</protein>
<evidence type="ECO:0000256" key="4">
    <source>
        <dbReference type="ARBA" id="ARBA00023186"/>
    </source>
</evidence>
<feature type="domain" description="NADH:ubiquinone oxidoreductase intermediate-associated protein 30" evidence="5">
    <location>
        <begin position="117"/>
        <end position="289"/>
    </location>
</feature>
<dbReference type="PANTHER" id="PTHR13194:SF18">
    <property type="entry name" value="COMPLEX I INTERMEDIATE-ASSOCIATED PROTEIN 30, MITOCHONDRIAL"/>
    <property type="match status" value="1"/>
</dbReference>
<dbReference type="InterPro" id="IPR013857">
    <property type="entry name" value="NADH-UbQ_OxRdtase-assoc_prot30"/>
</dbReference>
<dbReference type="Proteomes" id="UP001642540">
    <property type="component" value="Unassembled WGS sequence"/>
</dbReference>
<keyword evidence="3" id="KW-0496">Mitochondrion</keyword>
<comment type="caution">
    <text evidence="6">The sequence shown here is derived from an EMBL/GenBank/DDBJ whole genome shotgun (WGS) entry which is preliminary data.</text>
</comment>
<dbReference type="EMBL" id="CAXLJM020000046">
    <property type="protein sequence ID" value="CAL8111638.1"/>
    <property type="molecule type" value="Genomic_DNA"/>
</dbReference>
<sequence length="318" mass="36763">MLRELVSRNVIRFRVPLSIESSHLLARASGSLELSNNRSLHTSSCSCGLFWESSPKGEYRDQKKYHEEIGRKQRENLWGLKDGLKDLRDGVAQWTEEWKEQIREAQIVCEGDHDKAWTFENPEKLKHWTTICDSDHNEGFSRCDLTISPTGKGLFHGFVNTTAPKDGRVKNAGFCAMASERPMMSFGRKSYHDWSQYTHLTMRIRGDGRSYIINIGQAGYYDIMWNDVYHYVLFTRGGPYWQKVKIPFSKFIFGSKGRIQDNQIAILLNRVSNFQIAAGKVDGPFCLEIDYIGLENDNTIQEEFAYEMYRIPKFIANV</sequence>
<dbReference type="Pfam" id="PF08547">
    <property type="entry name" value="CIA30"/>
    <property type="match status" value="1"/>
</dbReference>
<comment type="subcellular location">
    <subcellularLocation>
        <location evidence="1">Mitochondrion</location>
    </subcellularLocation>
</comment>
<organism evidence="6 7">
    <name type="scientific">Orchesella dallaii</name>
    <dbReference type="NCBI Taxonomy" id="48710"/>
    <lineage>
        <taxon>Eukaryota</taxon>
        <taxon>Metazoa</taxon>
        <taxon>Ecdysozoa</taxon>
        <taxon>Arthropoda</taxon>
        <taxon>Hexapoda</taxon>
        <taxon>Collembola</taxon>
        <taxon>Entomobryomorpha</taxon>
        <taxon>Entomobryoidea</taxon>
        <taxon>Orchesellidae</taxon>
        <taxon>Orchesellinae</taxon>
        <taxon>Orchesella</taxon>
    </lineage>
</organism>
<evidence type="ECO:0000256" key="1">
    <source>
        <dbReference type="ARBA" id="ARBA00004173"/>
    </source>
</evidence>
<dbReference type="InterPro" id="IPR008979">
    <property type="entry name" value="Galactose-bd-like_sf"/>
</dbReference>
<evidence type="ECO:0000256" key="3">
    <source>
        <dbReference type="ARBA" id="ARBA00023128"/>
    </source>
</evidence>
<keyword evidence="7" id="KW-1185">Reference proteome</keyword>
<evidence type="ECO:0000313" key="7">
    <source>
        <dbReference type="Proteomes" id="UP001642540"/>
    </source>
</evidence>
<evidence type="ECO:0000313" key="6">
    <source>
        <dbReference type="EMBL" id="CAL8111638.1"/>
    </source>
</evidence>
<comment type="similarity">
    <text evidence="2">Belongs to the CIA30 family.</text>
</comment>
<accession>A0ABP1QU89</accession>
<reference evidence="6 7" key="1">
    <citation type="submission" date="2024-08" db="EMBL/GenBank/DDBJ databases">
        <authorList>
            <person name="Cucini C."/>
            <person name="Frati F."/>
        </authorList>
    </citation>
    <scope>NUCLEOTIDE SEQUENCE [LARGE SCALE GENOMIC DNA]</scope>
</reference>
<evidence type="ECO:0000256" key="2">
    <source>
        <dbReference type="ARBA" id="ARBA00007884"/>
    </source>
</evidence>
<proteinExistence type="inferred from homology"/>
<evidence type="ECO:0000259" key="5">
    <source>
        <dbReference type="Pfam" id="PF08547"/>
    </source>
</evidence>
<dbReference type="InterPro" id="IPR039131">
    <property type="entry name" value="NDUFAF1"/>
</dbReference>